<reference evidence="2" key="2">
    <citation type="submission" date="2024-01" db="EMBL/GenBank/DDBJ databases">
        <authorList>
            <person name="Junaid A."/>
            <person name="Bhatia S."/>
        </authorList>
    </citation>
    <scope>NUCLEOTIDE SEQUENCE</scope>
    <source>
        <strain evidence="2">Urdbean</strain>
        <tissue evidence="2">Leaf</tissue>
    </source>
</reference>
<keyword evidence="4" id="KW-1185">Reference proteome</keyword>
<organism evidence="2 4">
    <name type="scientific">Vigna mungo</name>
    <name type="common">Black gram</name>
    <name type="synonym">Phaseolus mungo</name>
    <dbReference type="NCBI Taxonomy" id="3915"/>
    <lineage>
        <taxon>Eukaryota</taxon>
        <taxon>Viridiplantae</taxon>
        <taxon>Streptophyta</taxon>
        <taxon>Embryophyta</taxon>
        <taxon>Tracheophyta</taxon>
        <taxon>Spermatophyta</taxon>
        <taxon>Magnoliopsida</taxon>
        <taxon>eudicotyledons</taxon>
        <taxon>Gunneridae</taxon>
        <taxon>Pentapetalae</taxon>
        <taxon>rosids</taxon>
        <taxon>fabids</taxon>
        <taxon>Fabales</taxon>
        <taxon>Fabaceae</taxon>
        <taxon>Papilionoideae</taxon>
        <taxon>50 kb inversion clade</taxon>
        <taxon>NPAAA clade</taxon>
        <taxon>indigoferoid/millettioid clade</taxon>
        <taxon>Phaseoleae</taxon>
        <taxon>Vigna</taxon>
    </lineage>
</organism>
<evidence type="ECO:0000256" key="1">
    <source>
        <dbReference type="SAM" id="MobiDB-lite"/>
    </source>
</evidence>
<dbReference type="AlphaFoldDB" id="A0AAQ3S1I5"/>
<name>A0AAQ3S1I5_VIGMU</name>
<evidence type="ECO:0000313" key="4">
    <source>
        <dbReference type="Proteomes" id="UP001374535"/>
    </source>
</evidence>
<accession>A0AAQ3S1I5</accession>
<evidence type="ECO:0000313" key="3">
    <source>
        <dbReference type="EMBL" id="WVZ12663.1"/>
    </source>
</evidence>
<proteinExistence type="predicted"/>
<dbReference type="Proteomes" id="UP001374535">
    <property type="component" value="Chromosome 5"/>
</dbReference>
<protein>
    <submittedName>
        <fullName evidence="2">Uncharacterized protein</fullName>
    </submittedName>
</protein>
<reference evidence="2 4" key="1">
    <citation type="journal article" date="2023" name="Life. Sci Alliance">
        <title>Evolutionary insights into 3D genome organization and epigenetic landscape of Vigna mungo.</title>
        <authorList>
            <person name="Junaid A."/>
            <person name="Singh B."/>
            <person name="Bhatia S."/>
        </authorList>
    </citation>
    <scope>NUCLEOTIDE SEQUENCE [LARGE SCALE GENOMIC DNA]</scope>
    <source>
        <strain evidence="2">Urdbean</strain>
    </source>
</reference>
<feature type="compositionally biased region" description="Polar residues" evidence="1">
    <location>
        <begin position="1"/>
        <end position="20"/>
    </location>
</feature>
<evidence type="ECO:0000313" key="2">
    <source>
        <dbReference type="EMBL" id="WVZ12271.1"/>
    </source>
</evidence>
<sequence length="136" mass="15200">MIVDSKGTQETGKSGSNSKKSLQKDSYIKTFLLGNFRCPRLIPFSNFKQRFQSLRRSAISSIQQGQSLLDTCGGGLAISCSTDITIIYYILLTTFEVNTSQPNKMSIEMEISVVKDLELEVVLCTVIDDSWWATPF</sequence>
<feature type="region of interest" description="Disordered" evidence="1">
    <location>
        <begin position="1"/>
        <end position="21"/>
    </location>
</feature>
<dbReference type="EMBL" id="CP144696">
    <property type="protein sequence ID" value="WVZ12663.1"/>
    <property type="molecule type" value="Genomic_DNA"/>
</dbReference>
<dbReference type="EMBL" id="CP144696">
    <property type="protein sequence ID" value="WVZ12271.1"/>
    <property type="molecule type" value="Genomic_DNA"/>
</dbReference>
<gene>
    <name evidence="2" type="ORF">V8G54_016801</name>
    <name evidence="3" type="ORF">V8G54_017193</name>
</gene>